<feature type="non-terminal residue" evidence="1">
    <location>
        <position position="1"/>
    </location>
</feature>
<organism evidence="1">
    <name type="scientific">Tanacetum cinerariifolium</name>
    <name type="common">Dalmatian daisy</name>
    <name type="synonym">Chrysanthemum cinerariifolium</name>
    <dbReference type="NCBI Taxonomy" id="118510"/>
    <lineage>
        <taxon>Eukaryota</taxon>
        <taxon>Viridiplantae</taxon>
        <taxon>Streptophyta</taxon>
        <taxon>Embryophyta</taxon>
        <taxon>Tracheophyta</taxon>
        <taxon>Spermatophyta</taxon>
        <taxon>Magnoliopsida</taxon>
        <taxon>eudicotyledons</taxon>
        <taxon>Gunneridae</taxon>
        <taxon>Pentapetalae</taxon>
        <taxon>asterids</taxon>
        <taxon>campanulids</taxon>
        <taxon>Asterales</taxon>
        <taxon>Asteraceae</taxon>
        <taxon>Asteroideae</taxon>
        <taxon>Anthemideae</taxon>
        <taxon>Anthemidinae</taxon>
        <taxon>Tanacetum</taxon>
    </lineage>
</organism>
<feature type="non-terminal residue" evidence="1">
    <location>
        <position position="132"/>
    </location>
</feature>
<protein>
    <submittedName>
        <fullName evidence="1">Uncharacterized protein</fullName>
    </submittedName>
</protein>
<name>A0A699WLP5_TANCI</name>
<evidence type="ECO:0000313" key="1">
    <source>
        <dbReference type="EMBL" id="GFD47779.1"/>
    </source>
</evidence>
<sequence length="132" mass="13846">VRQVGLVRRNVRLEVEDAHGVFAVVGAVGQGRSDVAHLHRVDGKEDGGVKLIEREARAPILAVGKQAPVGAAHLVVAVFLGCFGKRNAVAENLAANLSQLCSRGAHVGSAGCGLQQDMARRVRIALALDELN</sequence>
<dbReference type="EMBL" id="BKCJ011707587">
    <property type="protein sequence ID" value="GFD47779.1"/>
    <property type="molecule type" value="Genomic_DNA"/>
</dbReference>
<dbReference type="AlphaFoldDB" id="A0A699WLP5"/>
<comment type="caution">
    <text evidence="1">The sequence shown here is derived from an EMBL/GenBank/DDBJ whole genome shotgun (WGS) entry which is preliminary data.</text>
</comment>
<proteinExistence type="predicted"/>
<reference evidence="1" key="1">
    <citation type="journal article" date="2019" name="Sci. Rep.">
        <title>Draft genome of Tanacetum cinerariifolium, the natural source of mosquito coil.</title>
        <authorList>
            <person name="Yamashiro T."/>
            <person name="Shiraishi A."/>
            <person name="Satake H."/>
            <person name="Nakayama K."/>
        </authorList>
    </citation>
    <scope>NUCLEOTIDE SEQUENCE</scope>
</reference>
<gene>
    <name evidence="1" type="ORF">Tci_919748</name>
</gene>
<accession>A0A699WLP5</accession>